<keyword evidence="4" id="KW-0614">Plasmid</keyword>
<dbReference type="Pfam" id="PF00534">
    <property type="entry name" value="Glycos_transf_1"/>
    <property type="match status" value="1"/>
</dbReference>
<feature type="domain" description="Glycosyl transferase family 1" evidence="2">
    <location>
        <begin position="189"/>
        <end position="312"/>
    </location>
</feature>
<dbReference type="InterPro" id="IPR028098">
    <property type="entry name" value="Glyco_trans_4-like_N"/>
</dbReference>
<evidence type="ECO:0000313" key="5">
    <source>
        <dbReference type="Proteomes" id="UP000679284"/>
    </source>
</evidence>
<dbReference type="Proteomes" id="UP000679284">
    <property type="component" value="Plasmid unnamed1"/>
</dbReference>
<dbReference type="EMBL" id="CP047290">
    <property type="protein sequence ID" value="QUS37124.1"/>
    <property type="molecule type" value="Genomic_DNA"/>
</dbReference>
<sequence length="394" mass="42315">MKIALIAHVRHPIAPPFMGGMEAHSWNLAHALIARGHEVTLFASGDSDPAFRLHPVLPEHYDRIYPWNEYVETKVLHDYLDAAFEGAMQAVLSGGFDVVHNNSLHRYPPRMARARRMPMVTSLHIPPFDALHRAVRDSAAPWSRFTVTSGVQTRCWWPEGAPDCADVVHNGIDLSAWPEGLGGGPAVWAGRITRTKAPHLAVQAMVGQDLPLRIYGVIEDRAYFDAEIAPHLSDRITYGGHLPTEGLAQAFGAASVLMFTPMWNEPFGLIAAEAMACGTPVAGFDIGAVAEVVGDAGVLVPPGDVAALRAVVPRAARIPRRIARARALRFGQEAMVDGYEAAYAAAIAGRTAPAPPVRFPGIELPSSLARPRRRTNAAPPRPAPATVGTHSSGG</sequence>
<evidence type="ECO:0000259" key="2">
    <source>
        <dbReference type="Pfam" id="PF00534"/>
    </source>
</evidence>
<name>A0A8J8SM59_9RHOB</name>
<dbReference type="AlphaFoldDB" id="A0A8J8SM59"/>
<dbReference type="GO" id="GO:0016757">
    <property type="term" value="F:glycosyltransferase activity"/>
    <property type="evidence" value="ECO:0007669"/>
    <property type="project" value="InterPro"/>
</dbReference>
<evidence type="ECO:0000256" key="1">
    <source>
        <dbReference type="SAM" id="MobiDB-lite"/>
    </source>
</evidence>
<accession>A0A8J8SM59</accession>
<dbReference type="Gene3D" id="3.40.50.2000">
    <property type="entry name" value="Glycogen Phosphorylase B"/>
    <property type="match status" value="2"/>
</dbReference>
<dbReference type="PANTHER" id="PTHR12526">
    <property type="entry name" value="GLYCOSYLTRANSFERASE"/>
    <property type="match status" value="1"/>
</dbReference>
<geneLocation type="plasmid" evidence="4 5">
    <name>unnamed1</name>
</geneLocation>
<feature type="region of interest" description="Disordered" evidence="1">
    <location>
        <begin position="363"/>
        <end position="394"/>
    </location>
</feature>
<keyword evidence="5" id="KW-1185">Reference proteome</keyword>
<dbReference type="Pfam" id="PF13439">
    <property type="entry name" value="Glyco_transf_4"/>
    <property type="match status" value="1"/>
</dbReference>
<dbReference type="PANTHER" id="PTHR12526:SF595">
    <property type="entry name" value="BLL5217 PROTEIN"/>
    <property type="match status" value="1"/>
</dbReference>
<dbReference type="KEGG" id="fap:GR316_12190"/>
<organism evidence="4 5">
    <name type="scientific">Falsirhodobacter algicola</name>
    <dbReference type="NCBI Taxonomy" id="2692330"/>
    <lineage>
        <taxon>Bacteria</taxon>
        <taxon>Pseudomonadati</taxon>
        <taxon>Pseudomonadota</taxon>
        <taxon>Alphaproteobacteria</taxon>
        <taxon>Rhodobacterales</taxon>
        <taxon>Paracoccaceae</taxon>
        <taxon>Falsirhodobacter</taxon>
    </lineage>
</organism>
<dbReference type="SUPFAM" id="SSF53756">
    <property type="entry name" value="UDP-Glycosyltransferase/glycogen phosphorylase"/>
    <property type="match status" value="1"/>
</dbReference>
<feature type="domain" description="Glycosyltransferase subfamily 4-like N-terminal" evidence="3">
    <location>
        <begin position="18"/>
        <end position="175"/>
    </location>
</feature>
<proteinExistence type="predicted"/>
<evidence type="ECO:0000259" key="3">
    <source>
        <dbReference type="Pfam" id="PF13439"/>
    </source>
</evidence>
<reference evidence="4" key="1">
    <citation type="submission" date="2020-01" db="EMBL/GenBank/DDBJ databases">
        <authorList>
            <person name="Yang Y."/>
            <person name="Kwon Y.M."/>
        </authorList>
    </citation>
    <scope>NUCLEOTIDE SEQUENCE</scope>
    <source>
        <strain evidence="4">PG104</strain>
        <plasmid evidence="4">unnamed1</plasmid>
    </source>
</reference>
<gene>
    <name evidence="4" type="ORF">GR316_12190</name>
</gene>
<dbReference type="InterPro" id="IPR001296">
    <property type="entry name" value="Glyco_trans_1"/>
</dbReference>
<evidence type="ECO:0000313" key="4">
    <source>
        <dbReference type="EMBL" id="QUS37124.1"/>
    </source>
</evidence>
<dbReference type="RefSeq" id="WP_211785269.1">
    <property type="nucleotide sequence ID" value="NZ_CP047290.1"/>
</dbReference>
<protein>
    <submittedName>
        <fullName evidence="4">Glycosyltransferase</fullName>
    </submittedName>
</protein>